<evidence type="ECO:0000256" key="1">
    <source>
        <dbReference type="SAM" id="MobiDB-lite"/>
    </source>
</evidence>
<feature type="region of interest" description="Disordered" evidence="1">
    <location>
        <begin position="1"/>
        <end position="38"/>
    </location>
</feature>
<dbReference type="AlphaFoldDB" id="A0A8C2SNG9"/>
<dbReference type="Ensembl" id="ENSCHIT00010062302.1">
    <property type="protein sequence ID" value="ENSCHIP00010044908.1"/>
    <property type="gene ID" value="ENSCHIG00010032562.1"/>
</dbReference>
<proteinExistence type="predicted"/>
<name>A0A8C2SNG9_CAPHI</name>
<reference evidence="2" key="1">
    <citation type="submission" date="2019-03" db="EMBL/GenBank/DDBJ databases">
        <title>Genome sequencing and reference-guided assembly of Black Bengal Goat (Capra hircus).</title>
        <authorList>
            <person name="Siddiki A.Z."/>
            <person name="Baten A."/>
            <person name="Billah M."/>
            <person name="Alam M.A.U."/>
            <person name="Shawrob K.S.M."/>
            <person name="Saha S."/>
            <person name="Chowdhury M."/>
            <person name="Rahman A.H."/>
            <person name="Stear M."/>
            <person name="Miah G."/>
            <person name="Das G.B."/>
            <person name="Hossain M.M."/>
            <person name="Kumkum M."/>
            <person name="Islam M.S."/>
            <person name="Mollah A.M."/>
            <person name="Ahsan A."/>
            <person name="Tusar F."/>
            <person name="Khan M.K.I."/>
        </authorList>
    </citation>
    <scope>NUCLEOTIDE SEQUENCE [LARGE SCALE GENOMIC DNA]</scope>
</reference>
<protein>
    <submittedName>
        <fullName evidence="2">Uncharacterized protein</fullName>
    </submittedName>
</protein>
<accession>A0A8C2SNG9</accession>
<evidence type="ECO:0000313" key="2">
    <source>
        <dbReference type="Ensembl" id="ENSCHIP00010044908.1"/>
    </source>
</evidence>
<sequence length="71" mass="7630">MEERGESQPTAGCGDERPGDNRGGGSAHPWAPEDAWMGTHPKVTSFLGMVSFNPHSNQAEPTNFSQFVGLE</sequence>
<organism evidence="2">
    <name type="scientific">Capra hircus</name>
    <name type="common">Goat</name>
    <dbReference type="NCBI Taxonomy" id="9925"/>
    <lineage>
        <taxon>Eukaryota</taxon>
        <taxon>Metazoa</taxon>
        <taxon>Chordata</taxon>
        <taxon>Craniata</taxon>
        <taxon>Vertebrata</taxon>
        <taxon>Euteleostomi</taxon>
        <taxon>Mammalia</taxon>
        <taxon>Eutheria</taxon>
        <taxon>Laurasiatheria</taxon>
        <taxon>Artiodactyla</taxon>
        <taxon>Ruminantia</taxon>
        <taxon>Pecora</taxon>
        <taxon>Bovidae</taxon>
        <taxon>Caprinae</taxon>
        <taxon>Capra</taxon>
    </lineage>
</organism>
<reference evidence="2" key="2">
    <citation type="submission" date="2025-08" db="UniProtKB">
        <authorList>
            <consortium name="Ensembl"/>
        </authorList>
    </citation>
    <scope>IDENTIFICATION</scope>
</reference>